<feature type="DNA-binding region" description="OmpR/PhoB-type" evidence="9">
    <location>
        <begin position="124"/>
        <end position="224"/>
    </location>
</feature>
<keyword evidence="3" id="KW-0902">Two-component regulatory system</keyword>
<evidence type="ECO:0000256" key="6">
    <source>
        <dbReference type="ARBA" id="ARBA00023163"/>
    </source>
</evidence>
<dbReference type="InterPro" id="IPR001789">
    <property type="entry name" value="Sig_transdc_resp-reg_receiver"/>
</dbReference>
<dbReference type="FunFam" id="3.40.50.2300:FF:000001">
    <property type="entry name" value="DNA-binding response regulator PhoB"/>
    <property type="match status" value="1"/>
</dbReference>
<dbReference type="PANTHER" id="PTHR48111">
    <property type="entry name" value="REGULATOR OF RPOS"/>
    <property type="match status" value="1"/>
</dbReference>
<gene>
    <name evidence="12" type="ORF">PRVXT_002653</name>
</gene>
<evidence type="ECO:0000313" key="12">
    <source>
        <dbReference type="EMBL" id="XBX74604.1"/>
    </source>
</evidence>
<dbReference type="PROSITE" id="PS51755">
    <property type="entry name" value="OMPR_PHOB"/>
    <property type="match status" value="1"/>
</dbReference>
<dbReference type="InterPro" id="IPR039420">
    <property type="entry name" value="WalR-like"/>
</dbReference>
<evidence type="ECO:0000256" key="4">
    <source>
        <dbReference type="ARBA" id="ARBA00023015"/>
    </source>
</evidence>
<evidence type="ECO:0000259" key="11">
    <source>
        <dbReference type="PROSITE" id="PS51755"/>
    </source>
</evidence>
<comment type="function">
    <text evidence="7">May play the central regulatory role in sporulation. It may be an element of the effector pathway responsible for the activation of sporulation genes in response to nutritional stress. Spo0A may act in concert with spo0H (a sigma factor) to control the expression of some genes that are critical to the sporulation process.</text>
</comment>
<keyword evidence="4" id="KW-0805">Transcription regulation</keyword>
<keyword evidence="6" id="KW-0804">Transcription</keyword>
<dbReference type="EMBL" id="CP158367">
    <property type="protein sequence ID" value="XBX74604.1"/>
    <property type="molecule type" value="Genomic_DNA"/>
</dbReference>
<dbReference type="FunFam" id="1.10.10.10:FF:000018">
    <property type="entry name" value="DNA-binding response regulator ResD"/>
    <property type="match status" value="1"/>
</dbReference>
<dbReference type="GO" id="GO:0006355">
    <property type="term" value="P:regulation of DNA-templated transcription"/>
    <property type="evidence" value="ECO:0007669"/>
    <property type="project" value="InterPro"/>
</dbReference>
<evidence type="ECO:0000256" key="5">
    <source>
        <dbReference type="ARBA" id="ARBA00023125"/>
    </source>
</evidence>
<dbReference type="GO" id="GO:0032993">
    <property type="term" value="C:protein-DNA complex"/>
    <property type="evidence" value="ECO:0007669"/>
    <property type="project" value="TreeGrafter"/>
</dbReference>
<dbReference type="Pfam" id="PF00072">
    <property type="entry name" value="Response_reg"/>
    <property type="match status" value="1"/>
</dbReference>
<name>A0AAU7VKL4_9FIRM</name>
<keyword evidence="5 9" id="KW-0238">DNA-binding</keyword>
<feature type="domain" description="Response regulatory" evidence="10">
    <location>
        <begin position="3"/>
        <end position="116"/>
    </location>
</feature>
<dbReference type="Gene3D" id="1.10.10.10">
    <property type="entry name" value="Winged helix-like DNA-binding domain superfamily/Winged helix DNA-binding domain"/>
    <property type="match status" value="1"/>
</dbReference>
<dbReference type="SMART" id="SM00862">
    <property type="entry name" value="Trans_reg_C"/>
    <property type="match status" value="1"/>
</dbReference>
<dbReference type="InterPro" id="IPR001867">
    <property type="entry name" value="OmpR/PhoB-type_DNA-bd"/>
</dbReference>
<dbReference type="InterPro" id="IPR036388">
    <property type="entry name" value="WH-like_DNA-bd_sf"/>
</dbReference>
<evidence type="ECO:0000259" key="10">
    <source>
        <dbReference type="PROSITE" id="PS50110"/>
    </source>
</evidence>
<dbReference type="GO" id="GO:0000976">
    <property type="term" value="F:transcription cis-regulatory region binding"/>
    <property type="evidence" value="ECO:0007669"/>
    <property type="project" value="TreeGrafter"/>
</dbReference>
<evidence type="ECO:0000256" key="1">
    <source>
        <dbReference type="ARBA" id="ARBA00018672"/>
    </source>
</evidence>
<dbReference type="GO" id="GO:0000156">
    <property type="term" value="F:phosphorelay response regulator activity"/>
    <property type="evidence" value="ECO:0007669"/>
    <property type="project" value="TreeGrafter"/>
</dbReference>
<dbReference type="CDD" id="cd17574">
    <property type="entry name" value="REC_OmpR"/>
    <property type="match status" value="1"/>
</dbReference>
<organism evidence="12">
    <name type="scientific">Proteinivorax tanatarense</name>
    <dbReference type="NCBI Taxonomy" id="1260629"/>
    <lineage>
        <taxon>Bacteria</taxon>
        <taxon>Bacillati</taxon>
        <taxon>Bacillota</taxon>
        <taxon>Clostridia</taxon>
        <taxon>Eubacteriales</taxon>
        <taxon>Proteinivoracaceae</taxon>
        <taxon>Proteinivorax</taxon>
    </lineage>
</organism>
<dbReference type="SMART" id="SM00448">
    <property type="entry name" value="REC"/>
    <property type="match status" value="1"/>
</dbReference>
<sequence>MSNVLLVEDDTTLAEGIRHALEREMFQVYIASDLAEARKAFDEECFDLILLDVMLPDGSGYDYCKEIRGKSSIPIIFLTACDEEVNVVLGLDIGGDDYIAKPFRVRELVSRIKAVLRRKSEDESTSVKFGSLEVDLIKGSISKHGEKIELTPIEWRLVKIFINNSNQVLTRTVILDKLWDQSGEFVDDNTLSVYIRRIRGKLEDRPSEPEYIQTVRGVGYKWNK</sequence>
<dbReference type="RefSeq" id="WP_350343356.1">
    <property type="nucleotide sequence ID" value="NZ_CP158367.1"/>
</dbReference>
<dbReference type="PANTHER" id="PTHR48111:SF73">
    <property type="entry name" value="ALKALINE PHOSPHATASE SYNTHESIS TRANSCRIPTIONAL REGULATORY PROTEIN PHOP"/>
    <property type="match status" value="1"/>
</dbReference>
<evidence type="ECO:0000256" key="3">
    <source>
        <dbReference type="ARBA" id="ARBA00023012"/>
    </source>
</evidence>
<proteinExistence type="predicted"/>
<feature type="modified residue" description="4-aspartylphosphate" evidence="8">
    <location>
        <position position="52"/>
    </location>
</feature>
<reference evidence="12" key="1">
    <citation type="journal article" date="2013" name="Extremophiles">
        <title>Proteinivorax tanatarense gen. nov., sp. nov., an anaerobic, haloalkaliphilic, proteolytic bacterium isolated from a decaying algal bloom, and proposal of Proteinivoraceae fam. nov.</title>
        <authorList>
            <person name="Kevbrin V."/>
            <person name="Boltyanskaya Y."/>
            <person name="Zhilina T."/>
            <person name="Kolganova T."/>
            <person name="Lavrentjeva E."/>
            <person name="Kuznetsov B."/>
        </authorList>
    </citation>
    <scope>NUCLEOTIDE SEQUENCE</scope>
    <source>
        <strain evidence="12">Z-910T</strain>
    </source>
</reference>
<evidence type="ECO:0000256" key="9">
    <source>
        <dbReference type="PROSITE-ProRule" id="PRU01091"/>
    </source>
</evidence>
<dbReference type="AlphaFoldDB" id="A0AAU7VKL4"/>
<dbReference type="CDD" id="cd00383">
    <property type="entry name" value="trans_reg_C"/>
    <property type="match status" value="1"/>
</dbReference>
<dbReference type="Gene3D" id="3.40.50.2300">
    <property type="match status" value="1"/>
</dbReference>
<evidence type="ECO:0000256" key="2">
    <source>
        <dbReference type="ARBA" id="ARBA00022553"/>
    </source>
</evidence>
<reference evidence="12" key="2">
    <citation type="submission" date="2024-06" db="EMBL/GenBank/DDBJ databases">
        <authorList>
            <person name="Petrova K.O."/>
            <person name="Toshchakov S.V."/>
            <person name="Boltjanskaja Y.V."/>
            <person name="Kevbrin V."/>
        </authorList>
    </citation>
    <scope>NUCLEOTIDE SEQUENCE</scope>
    <source>
        <strain evidence="12">Z-910T</strain>
    </source>
</reference>
<evidence type="ECO:0000256" key="8">
    <source>
        <dbReference type="PROSITE-ProRule" id="PRU00169"/>
    </source>
</evidence>
<keyword evidence="2 8" id="KW-0597">Phosphoprotein</keyword>
<dbReference type="Pfam" id="PF00486">
    <property type="entry name" value="Trans_reg_C"/>
    <property type="match status" value="1"/>
</dbReference>
<dbReference type="Gene3D" id="6.10.250.690">
    <property type="match status" value="1"/>
</dbReference>
<evidence type="ECO:0000256" key="7">
    <source>
        <dbReference type="ARBA" id="ARBA00024867"/>
    </source>
</evidence>
<dbReference type="GO" id="GO:0005829">
    <property type="term" value="C:cytosol"/>
    <property type="evidence" value="ECO:0007669"/>
    <property type="project" value="TreeGrafter"/>
</dbReference>
<feature type="domain" description="OmpR/PhoB-type" evidence="11">
    <location>
        <begin position="124"/>
        <end position="224"/>
    </location>
</feature>
<dbReference type="PROSITE" id="PS50110">
    <property type="entry name" value="RESPONSE_REGULATORY"/>
    <property type="match status" value="1"/>
</dbReference>
<dbReference type="SUPFAM" id="SSF52172">
    <property type="entry name" value="CheY-like"/>
    <property type="match status" value="1"/>
</dbReference>
<dbReference type="InterPro" id="IPR011006">
    <property type="entry name" value="CheY-like_superfamily"/>
</dbReference>
<accession>A0AAU7VKL4</accession>
<protein>
    <recommendedName>
        <fullName evidence="1">Stage 0 sporulation protein A homolog</fullName>
    </recommendedName>
</protein>